<organism evidence="1 2">
    <name type="scientific">Coniosporium uncinatum</name>
    <dbReference type="NCBI Taxonomy" id="93489"/>
    <lineage>
        <taxon>Eukaryota</taxon>
        <taxon>Fungi</taxon>
        <taxon>Dikarya</taxon>
        <taxon>Ascomycota</taxon>
        <taxon>Pezizomycotina</taxon>
        <taxon>Dothideomycetes</taxon>
        <taxon>Dothideomycetes incertae sedis</taxon>
        <taxon>Coniosporium</taxon>
    </lineage>
</organism>
<protein>
    <submittedName>
        <fullName evidence="1">Uncharacterized protein</fullName>
    </submittedName>
</protein>
<evidence type="ECO:0000313" key="2">
    <source>
        <dbReference type="Proteomes" id="UP001186974"/>
    </source>
</evidence>
<gene>
    <name evidence="1" type="ORF">LTS18_006196</name>
</gene>
<keyword evidence="2" id="KW-1185">Reference proteome</keyword>
<proteinExistence type="predicted"/>
<name>A0ACC3DDP8_9PEZI</name>
<comment type="caution">
    <text evidence="1">The sequence shown here is derived from an EMBL/GenBank/DDBJ whole genome shotgun (WGS) entry which is preliminary data.</text>
</comment>
<evidence type="ECO:0000313" key="1">
    <source>
        <dbReference type="EMBL" id="KAK3065485.1"/>
    </source>
</evidence>
<sequence length="415" mass="46242">MRQWRLPLTNRRLRMLLLPVLAIGLIVLISGTYSPQLSVGGLSAISTDVHIPTIHLGKELDKIKLNIPMIPNPPSIASASRKSKKHLKAVEAGFPSNRNAKIAKASMLFGETNELFERALESHRLHNEIYGYPMVVLRESVSVGYWNKLSWLLSLVVLELGKVEEERVDWLMYIDPSTILLNPTIPLHIFLPPSDPQFAPFSFIGARHAGELAPTTFFLRVSPWSVKLLVKAMAIPLIDPEAELGDPASPGGGSSSSSSPANMDGVALAYVLNETEFRGSAIYEPAHWFAARQLRDRFEGQLGDLMATFPGGLKGERWKLMSDCLDDVASGKWEVRYKETGYTAEIMEFWRVLRLARWTIFEAEQAEGRVGELGRGELVAATERLREVTEFTPDQLKSVEGAVEGVRRVLDRQVT</sequence>
<accession>A0ACC3DDP8</accession>
<dbReference type="Proteomes" id="UP001186974">
    <property type="component" value="Unassembled WGS sequence"/>
</dbReference>
<dbReference type="EMBL" id="JAWDJW010006335">
    <property type="protein sequence ID" value="KAK3065485.1"/>
    <property type="molecule type" value="Genomic_DNA"/>
</dbReference>
<reference evidence="1" key="1">
    <citation type="submission" date="2024-09" db="EMBL/GenBank/DDBJ databases">
        <title>Black Yeasts Isolated from many extreme environments.</title>
        <authorList>
            <person name="Coleine C."/>
            <person name="Stajich J.E."/>
            <person name="Selbmann L."/>
        </authorList>
    </citation>
    <scope>NUCLEOTIDE SEQUENCE</scope>
    <source>
        <strain evidence="1">CCFEE 5737</strain>
    </source>
</reference>